<sequence length="113" mass="13179">MKFNPHSGYGRLYRLLNETNGPVTRDQIIEKCFIPVGSVRYSIMRLREHGLTIHVEYCNQSHVGGAKYTLDAKDKNKYHFEPPKNKSPLHFVRKAEFHIPFNNWAQIHQLMGA</sequence>
<dbReference type="Proteomes" id="UP000348942">
    <property type="component" value="Chromosome 2"/>
</dbReference>
<evidence type="ECO:0000313" key="1">
    <source>
        <dbReference type="EMBL" id="QGA66628.1"/>
    </source>
</evidence>
<reference evidence="1 2" key="1">
    <citation type="submission" date="2019-10" db="EMBL/GenBank/DDBJ databases">
        <title>Vibrio sp. nov., isolated from Coralline algae surface.</title>
        <authorList>
            <person name="Geng Y."/>
            <person name="Zhang X."/>
        </authorList>
    </citation>
    <scope>NUCLEOTIDE SEQUENCE [LARGE SCALE GENOMIC DNA]</scope>
    <source>
        <strain evidence="1 2">SM1977</strain>
    </source>
</reference>
<organism evidence="1 2">
    <name type="scientific">Vibrio algicola</name>
    <dbReference type="NCBI Taxonomy" id="2662262"/>
    <lineage>
        <taxon>Bacteria</taxon>
        <taxon>Pseudomonadati</taxon>
        <taxon>Pseudomonadota</taxon>
        <taxon>Gammaproteobacteria</taxon>
        <taxon>Vibrionales</taxon>
        <taxon>Vibrionaceae</taxon>
        <taxon>Vibrio</taxon>
    </lineage>
</organism>
<dbReference type="AlphaFoldDB" id="A0A5Q0THI2"/>
<dbReference type="RefSeq" id="WP_153448761.1">
    <property type="nucleotide sequence ID" value="NZ_CP045700.1"/>
</dbReference>
<gene>
    <name evidence="1" type="ORF">GFB47_14560</name>
</gene>
<keyword evidence="2" id="KW-1185">Reference proteome</keyword>
<evidence type="ECO:0000313" key="2">
    <source>
        <dbReference type="Proteomes" id="UP000348942"/>
    </source>
</evidence>
<proteinExistence type="predicted"/>
<accession>A0A5Q0THI2</accession>
<protein>
    <recommendedName>
        <fullName evidence="3">Helix-turn-helix domain-containing protein</fullName>
    </recommendedName>
</protein>
<evidence type="ECO:0008006" key="3">
    <source>
        <dbReference type="Google" id="ProtNLM"/>
    </source>
</evidence>
<dbReference type="EMBL" id="CP045700">
    <property type="protein sequence ID" value="QGA66628.1"/>
    <property type="molecule type" value="Genomic_DNA"/>
</dbReference>
<name>A0A5Q0THI2_9VIBR</name>